<dbReference type="PANTHER" id="PTHR33734">
    <property type="entry name" value="LYSM DOMAIN-CONTAINING GPI-ANCHORED PROTEIN 2"/>
    <property type="match status" value="1"/>
</dbReference>
<dbReference type="RefSeq" id="WP_311815969.1">
    <property type="nucleotide sequence ID" value="NZ_JARQAZ010000008.1"/>
</dbReference>
<dbReference type="PANTHER" id="PTHR33734:SF22">
    <property type="entry name" value="MEMBRANE-BOUND LYTIC MUREIN TRANSGLYCOSYLASE D"/>
    <property type="match status" value="1"/>
</dbReference>
<dbReference type="Gene3D" id="3.20.20.80">
    <property type="entry name" value="Glycosidases"/>
    <property type="match status" value="1"/>
</dbReference>
<dbReference type="SUPFAM" id="SSF51445">
    <property type="entry name" value="(Trans)glycosidases"/>
    <property type="match status" value="1"/>
</dbReference>
<accession>A0ABU3FJW5</accession>
<dbReference type="CDD" id="cd06415">
    <property type="entry name" value="GH25_Cpl1-like"/>
    <property type="match status" value="1"/>
</dbReference>
<dbReference type="InterPro" id="IPR018077">
    <property type="entry name" value="Glyco_hydro_fam25_subgr"/>
</dbReference>
<evidence type="ECO:0000313" key="6">
    <source>
        <dbReference type="EMBL" id="MDT2771357.1"/>
    </source>
</evidence>
<feature type="domain" description="LysM" evidence="5">
    <location>
        <begin position="334"/>
        <end position="378"/>
    </location>
</feature>
<evidence type="ECO:0000256" key="2">
    <source>
        <dbReference type="ARBA" id="ARBA00022801"/>
    </source>
</evidence>
<feature type="domain" description="LysM" evidence="5">
    <location>
        <begin position="386"/>
        <end position="430"/>
    </location>
</feature>
<feature type="chain" id="PRO_5047376036" evidence="4">
    <location>
        <begin position="26"/>
        <end position="430"/>
    </location>
</feature>
<dbReference type="SUPFAM" id="SSF54106">
    <property type="entry name" value="LysM domain"/>
    <property type="match status" value="2"/>
</dbReference>
<feature type="signal peptide" evidence="4">
    <location>
        <begin position="1"/>
        <end position="25"/>
    </location>
</feature>
<dbReference type="InterPro" id="IPR002053">
    <property type="entry name" value="Glyco_hydro_25"/>
</dbReference>
<dbReference type="InterPro" id="IPR018392">
    <property type="entry name" value="LysM"/>
</dbReference>
<keyword evidence="3" id="KW-0326">Glycosidase</keyword>
<dbReference type="EMBL" id="JARQAZ010000008">
    <property type="protein sequence ID" value="MDT2771357.1"/>
    <property type="molecule type" value="Genomic_DNA"/>
</dbReference>
<sequence>MKKKIIVGALVALFLLPIFPANVNAAKGDQGVDWAVYQGAQGRFGYAHDKFTIAQIGGYNAGGLYNQWTYSTQVSAAIAQGKRAHTYIWYDTWGSMSIAKTTMDYFLPKIQTPKNSIVALDFEHGASSNKQANTDTILYGMRRIKQAGYTPMYYSYKPFTMQYVNYQQIIAEFPNSLWMAAYPNYNVTPSPVWSVFPSMDGVAIYQFTSTYVAGGLDGNIDLTGITDNGYNGAIKDDDGKVTVKPDTETPAVEVGQEANQTAKKDIEAGFKVKVNFSASTWATGQVIPAFIKGNSYTVQEVSGSKVLLGGVMSWINKKDVEIVQTTSTAPSTASIHVVRSGETLSGIASKYGTTYQSLANLNGISNPNYIYAGQSLKVSGTASTSRSYVVRSGDNLSSIASKLGTTYQALAQKNGLLNPNLIYPGQNLAY</sequence>
<reference evidence="6 7" key="1">
    <citation type="submission" date="2023-03" db="EMBL/GenBank/DDBJ databases">
        <authorList>
            <person name="Shen W."/>
            <person name="Cai J."/>
        </authorList>
    </citation>
    <scope>NUCLEOTIDE SEQUENCE [LARGE SCALE GENOMIC DNA]</scope>
    <source>
        <strain evidence="6 7">Y59</strain>
    </source>
</reference>
<dbReference type="Pfam" id="PF01476">
    <property type="entry name" value="LysM"/>
    <property type="match status" value="2"/>
</dbReference>
<dbReference type="PROSITE" id="PS51782">
    <property type="entry name" value="LYSM"/>
    <property type="match status" value="2"/>
</dbReference>
<protein>
    <submittedName>
        <fullName evidence="6">GH25 family lysozyme</fullName>
    </submittedName>
</protein>
<comment type="similarity">
    <text evidence="1">Belongs to the glycosyl hydrolase 25 family.</text>
</comment>
<keyword evidence="7" id="KW-1185">Reference proteome</keyword>
<proteinExistence type="inferred from homology"/>
<comment type="caution">
    <text evidence="6">The sequence shown here is derived from an EMBL/GenBank/DDBJ whole genome shotgun (WGS) entry which is preliminary data.</text>
</comment>
<dbReference type="SMART" id="SM00257">
    <property type="entry name" value="LysM"/>
    <property type="match status" value="2"/>
</dbReference>
<dbReference type="SMART" id="SM00641">
    <property type="entry name" value="Glyco_25"/>
    <property type="match status" value="1"/>
</dbReference>
<evidence type="ECO:0000259" key="5">
    <source>
        <dbReference type="PROSITE" id="PS51782"/>
    </source>
</evidence>
<dbReference type="Proteomes" id="UP001269061">
    <property type="component" value="Unassembled WGS sequence"/>
</dbReference>
<dbReference type="CDD" id="cd00118">
    <property type="entry name" value="LysM"/>
    <property type="match status" value="2"/>
</dbReference>
<gene>
    <name evidence="6" type="ORF">P7H46_10945</name>
</gene>
<evidence type="ECO:0000313" key="7">
    <source>
        <dbReference type="Proteomes" id="UP001269061"/>
    </source>
</evidence>
<dbReference type="Pfam" id="PF01183">
    <property type="entry name" value="Glyco_hydro_25"/>
    <property type="match status" value="1"/>
</dbReference>
<name>A0ABU3FJW5_9ENTE</name>
<evidence type="ECO:0000256" key="4">
    <source>
        <dbReference type="SAM" id="SignalP"/>
    </source>
</evidence>
<dbReference type="InterPro" id="IPR017853">
    <property type="entry name" value="GH"/>
</dbReference>
<evidence type="ECO:0000256" key="1">
    <source>
        <dbReference type="ARBA" id="ARBA00010646"/>
    </source>
</evidence>
<evidence type="ECO:0000256" key="3">
    <source>
        <dbReference type="ARBA" id="ARBA00023295"/>
    </source>
</evidence>
<dbReference type="InterPro" id="IPR036779">
    <property type="entry name" value="LysM_dom_sf"/>
</dbReference>
<keyword evidence="4" id="KW-0732">Signal</keyword>
<keyword evidence="2" id="KW-0378">Hydrolase</keyword>
<dbReference type="Gene3D" id="3.10.350.10">
    <property type="entry name" value="LysM domain"/>
    <property type="match status" value="2"/>
</dbReference>
<organism evidence="6 7">
    <name type="scientific">Enterococcus pseudoavium</name>
    <dbReference type="NCBI Taxonomy" id="44007"/>
    <lineage>
        <taxon>Bacteria</taxon>
        <taxon>Bacillati</taxon>
        <taxon>Bacillota</taxon>
        <taxon>Bacilli</taxon>
        <taxon>Lactobacillales</taxon>
        <taxon>Enterococcaceae</taxon>
        <taxon>Enterococcus</taxon>
    </lineage>
</organism>